<dbReference type="Gramene" id="LPERR03G25360.1">
    <property type="protein sequence ID" value="LPERR03G25360.1"/>
    <property type="gene ID" value="LPERR03G25360"/>
</dbReference>
<sequence length="1021" mass="115268">MARKRRRSGAARRPLAERPYTYGREEHIVRNRSSLLDAINGFYAAALDRLPVEEMPSLIPRLLKAGLCAGFSDPVSNIIVNTVSYMSRLPDRKPIGETAARRRRKAALSQIVADTSNVSSYPPKHRRLREMRIPVKSLESLVAFLVSCFPYLPTWEALQYLRLAKADLLAAVRLVKEDRNSNTFSFASRTTKTAIRCATLAAWHPKPERFVTRSYSLASQMEPICRILATEGRLSCVDVENLHGLLVRRAGYPDYAGVTAPQFLRKKIKQLPFVNTKSLKHVLVDKIYRLYLQVLALLSREDLQQQQRYHRGLLKAGHCYGPLMNPAHNIVLNMVWYDTMFPAEEELKTGMMICSRSLVYVASRSLRGLVAYLRACFGTVSKYQAIRYLILAEINLWGAIEIARQEGHTIKNKFDREIGFKTAATAANHPDRDALVNFYVSTVPSMHLAEMAQPLPLKPCGSFDVQLLSLMLSQEPLPIVQLRQFQYFPRGRPDFEAERTFISRKVHAALKKYTERTNGPEYVLHVICGLNPYVVKSGVSPTHYGSRSVKLRYKSMYCHVNFLASPRGLHSSSEVPTLFFAECYSDSDTIDEQLCWPVTGHPGRCFHCEYEGVKVVHPGRKKYHGRDIDFEEMACDKSNGIINEDLVNSAKHVTYSVCISQEDCIYFDFHRDVKSARPWCRDNPMRVVRRNRSTLLASIKGFYAAALDRLPVKAMPALVPRGPASSRLASASASWTPALSRIAVDTSNVVVWRARYCLLRDMSIAVRSLEALVEFLTSYFPYPGTYDALEYLRLENADLFAAVRLIEHDRGTGAASSFSFASLTTETALTCAALAGWHPNPKSLVERSCSLASHMGEASRLLSIEGCLSCKAVKKINRLVKRRREPADLVGVALPRSLEIKDNQPPFVVAKSLKSILLHKIYGFYLDALAILPMYELRKRYHRGLLKAGHCYGPFENPVHNIVLNTVWYDTMFPPQEEVSVQMICSRSLVRAAFRSLRGLVAYLCACFCTISEDQAVCYLN</sequence>
<reference evidence="3" key="3">
    <citation type="submission" date="2015-04" db="UniProtKB">
        <authorList>
            <consortium name="EnsemblPlants"/>
        </authorList>
    </citation>
    <scope>IDENTIFICATION</scope>
</reference>
<protein>
    <submittedName>
        <fullName evidence="3">Uncharacterized protein</fullName>
    </submittedName>
</protein>
<reference evidence="3 4" key="1">
    <citation type="submission" date="2012-08" db="EMBL/GenBank/DDBJ databases">
        <title>Oryza genome evolution.</title>
        <authorList>
            <person name="Wing R.A."/>
        </authorList>
    </citation>
    <scope>NUCLEOTIDE SEQUENCE</scope>
</reference>
<dbReference type="Proteomes" id="UP000032180">
    <property type="component" value="Chromosome 3"/>
</dbReference>
<dbReference type="PANTHER" id="PTHR33120:SF53">
    <property type="entry name" value="OS03G0697833 PROTEIN"/>
    <property type="match status" value="1"/>
</dbReference>
<dbReference type="PANTHER" id="PTHR33120">
    <property type="entry name" value="EXPRESSED PROTEIN-RELATED"/>
    <property type="match status" value="1"/>
</dbReference>
<dbReference type="AlphaFoldDB" id="A0A0D9VXT2"/>
<organism evidence="3 4">
    <name type="scientific">Leersia perrieri</name>
    <dbReference type="NCBI Taxonomy" id="77586"/>
    <lineage>
        <taxon>Eukaryota</taxon>
        <taxon>Viridiplantae</taxon>
        <taxon>Streptophyta</taxon>
        <taxon>Embryophyta</taxon>
        <taxon>Tracheophyta</taxon>
        <taxon>Spermatophyta</taxon>
        <taxon>Magnoliopsida</taxon>
        <taxon>Liliopsida</taxon>
        <taxon>Poales</taxon>
        <taxon>Poaceae</taxon>
        <taxon>BOP clade</taxon>
        <taxon>Oryzoideae</taxon>
        <taxon>Oryzeae</taxon>
        <taxon>Oryzinae</taxon>
        <taxon>Leersia</taxon>
    </lineage>
</organism>
<evidence type="ECO:0000259" key="1">
    <source>
        <dbReference type="Pfam" id="PF12274"/>
    </source>
</evidence>
<feature type="domain" description="PIR2-like helical" evidence="2">
    <location>
        <begin position="285"/>
        <end position="401"/>
    </location>
</feature>
<evidence type="ECO:0000313" key="3">
    <source>
        <dbReference type="EnsemblPlants" id="LPERR03G25360.1"/>
    </source>
</evidence>
<accession>A0A0D9VXT2</accession>
<reference evidence="4" key="2">
    <citation type="submission" date="2013-12" db="EMBL/GenBank/DDBJ databases">
        <authorList>
            <person name="Yu Y."/>
            <person name="Lee S."/>
            <person name="de Baynast K."/>
            <person name="Wissotski M."/>
            <person name="Liu L."/>
            <person name="Talag J."/>
            <person name="Goicoechea J."/>
            <person name="Angelova A."/>
            <person name="Jetty R."/>
            <person name="Kudrna D."/>
            <person name="Golser W."/>
            <person name="Rivera L."/>
            <person name="Zhang J."/>
            <person name="Wing R."/>
        </authorList>
    </citation>
    <scope>NUCLEOTIDE SEQUENCE</scope>
</reference>
<evidence type="ECO:0000313" key="4">
    <source>
        <dbReference type="Proteomes" id="UP000032180"/>
    </source>
</evidence>
<dbReference type="HOGENOM" id="CLU_011465_2_0_1"/>
<feature type="domain" description="PIR2-like helical" evidence="2">
    <location>
        <begin position="920"/>
        <end position="1020"/>
    </location>
</feature>
<feature type="domain" description="DUF3615" evidence="1">
    <location>
        <begin position="506"/>
        <end position="618"/>
    </location>
</feature>
<keyword evidence="4" id="KW-1185">Reference proteome</keyword>
<dbReference type="Pfam" id="PF12274">
    <property type="entry name" value="DUF3615"/>
    <property type="match status" value="1"/>
</dbReference>
<name>A0A0D9VXT2_9ORYZ</name>
<proteinExistence type="predicted"/>
<dbReference type="eggNOG" id="ENOG502R6D2">
    <property type="taxonomic scope" value="Eukaryota"/>
</dbReference>
<dbReference type="Pfam" id="PF20235">
    <property type="entry name" value="PIR2-like_helical"/>
    <property type="match status" value="4"/>
</dbReference>
<evidence type="ECO:0000259" key="2">
    <source>
        <dbReference type="Pfam" id="PF20235"/>
    </source>
</evidence>
<dbReference type="InterPro" id="IPR046527">
    <property type="entry name" value="PIR2-like_helical"/>
</dbReference>
<dbReference type="InterPro" id="IPR022059">
    <property type="entry name" value="DUF3615"/>
</dbReference>
<feature type="domain" description="PIR2-like helical" evidence="2">
    <location>
        <begin position="698"/>
        <end position="807"/>
    </location>
</feature>
<dbReference type="EnsemblPlants" id="LPERR03G25360.1">
    <property type="protein sequence ID" value="LPERR03G25360.1"/>
    <property type="gene ID" value="LPERR03G25360"/>
</dbReference>
<feature type="domain" description="PIR2-like helical" evidence="2">
    <location>
        <begin position="37"/>
        <end position="175"/>
    </location>
</feature>